<dbReference type="GO" id="GO:0034473">
    <property type="term" value="P:U1 snRNA 3'-end processing"/>
    <property type="evidence" value="ECO:0007669"/>
    <property type="project" value="TreeGrafter"/>
</dbReference>
<sequence length="378" mass="41241">MNQLPADSSSLTMDCDAFRTVLPAEFHRRFLVKQVRSDGRYFLTYRQPRISSNTLTNCCGSASVRAGNNYYLAGVRGEVGPQVAKVCASSIRQPTNSACSESSESLHQPQDETSNSSPAGRIIVSVEFPSICGADFSDGAGPNTNAHLLISGVLTDLLNSNSVIDTSQLLLRATEGEENSELDEDELRGDEDGAHSTARSVLTEAKIERTFAWHLHVHVVCLEYDGNPVDFSLLAAVAALENTVLPALCWDMKAKWWRQWRPTESNLAMHDPTHLENLSLLKERKLVLANRPLSVTFSHVMSQWWVVDPSREEESLGCGLSVIFLRNRWHVLRVGGPPVAASVVKQLQMQAGAIVAGADAALTKALQGAHHCVNSAAL</sequence>
<feature type="region of interest" description="Disordered" evidence="10">
    <location>
        <begin position="98"/>
        <end position="118"/>
    </location>
</feature>
<dbReference type="InterPro" id="IPR027408">
    <property type="entry name" value="PNPase/RNase_PH_dom_sf"/>
</dbReference>
<evidence type="ECO:0000256" key="7">
    <source>
        <dbReference type="ARBA" id="ARBA00022884"/>
    </source>
</evidence>
<dbReference type="GO" id="GO:0034475">
    <property type="term" value="P:U4 snRNA 3'-end processing"/>
    <property type="evidence" value="ECO:0007669"/>
    <property type="project" value="TreeGrafter"/>
</dbReference>
<keyword evidence="5" id="KW-0698">rRNA processing</keyword>
<dbReference type="SUPFAM" id="SSF54211">
    <property type="entry name" value="Ribosomal protein S5 domain 2-like"/>
    <property type="match status" value="1"/>
</dbReference>
<dbReference type="GO" id="GO:0000467">
    <property type="term" value="P:exonucleolytic trimming to generate mature 3'-end of 5.8S rRNA from tricistronic rRNA transcript (SSU-rRNA, 5.8S rRNA, LSU-rRNA)"/>
    <property type="evidence" value="ECO:0007669"/>
    <property type="project" value="TreeGrafter"/>
</dbReference>
<protein>
    <recommendedName>
        <fullName evidence="9">Ribosomal RNA-processing protein 43</fullName>
    </recommendedName>
</protein>
<evidence type="ECO:0000256" key="6">
    <source>
        <dbReference type="ARBA" id="ARBA00022835"/>
    </source>
</evidence>
<evidence type="ECO:0000256" key="2">
    <source>
        <dbReference type="ARBA" id="ARBA00004604"/>
    </source>
</evidence>
<feature type="compositionally biased region" description="Acidic residues" evidence="10">
    <location>
        <begin position="176"/>
        <end position="189"/>
    </location>
</feature>
<evidence type="ECO:0000256" key="1">
    <source>
        <dbReference type="ARBA" id="ARBA00004496"/>
    </source>
</evidence>
<evidence type="ECO:0000256" key="4">
    <source>
        <dbReference type="ARBA" id="ARBA00022490"/>
    </source>
</evidence>
<evidence type="ECO:0000256" key="5">
    <source>
        <dbReference type="ARBA" id="ARBA00022552"/>
    </source>
</evidence>
<dbReference type="GO" id="GO:0016075">
    <property type="term" value="P:rRNA catabolic process"/>
    <property type="evidence" value="ECO:0007669"/>
    <property type="project" value="TreeGrafter"/>
</dbReference>
<keyword evidence="7" id="KW-0694">RNA-binding</keyword>
<dbReference type="GO" id="GO:0034476">
    <property type="term" value="P:U5 snRNA 3'-end processing"/>
    <property type="evidence" value="ECO:0007669"/>
    <property type="project" value="TreeGrafter"/>
</dbReference>
<dbReference type="AlphaFoldDB" id="A0A0F7UY32"/>
<evidence type="ECO:0000256" key="9">
    <source>
        <dbReference type="ARBA" id="ARBA00030617"/>
    </source>
</evidence>
<dbReference type="InterPro" id="IPR050590">
    <property type="entry name" value="Exosome_comp_Rrp42_subfam"/>
</dbReference>
<comment type="subcellular location">
    <subcellularLocation>
        <location evidence="1">Cytoplasm</location>
    </subcellularLocation>
    <subcellularLocation>
        <location evidence="2">Nucleus</location>
        <location evidence="2">Nucleolus</location>
    </subcellularLocation>
</comment>
<dbReference type="InterPro" id="IPR020568">
    <property type="entry name" value="Ribosomal_Su5_D2-typ_SF"/>
</dbReference>
<dbReference type="GO" id="GO:0000176">
    <property type="term" value="C:nuclear exosome (RNase complex)"/>
    <property type="evidence" value="ECO:0007669"/>
    <property type="project" value="TreeGrafter"/>
</dbReference>
<dbReference type="GO" id="GO:0000177">
    <property type="term" value="C:cytoplasmic exosome (RNase complex)"/>
    <property type="evidence" value="ECO:0007669"/>
    <property type="project" value="TreeGrafter"/>
</dbReference>
<dbReference type="EMBL" id="LN714494">
    <property type="protein sequence ID" value="CEL72903.1"/>
    <property type="molecule type" value="Genomic_DNA"/>
</dbReference>
<evidence type="ECO:0000256" key="8">
    <source>
        <dbReference type="ARBA" id="ARBA00023242"/>
    </source>
</evidence>
<dbReference type="GO" id="GO:0035925">
    <property type="term" value="F:mRNA 3'-UTR AU-rich region binding"/>
    <property type="evidence" value="ECO:0007669"/>
    <property type="project" value="TreeGrafter"/>
</dbReference>
<gene>
    <name evidence="12" type="ORF">BN1205_033760</name>
</gene>
<evidence type="ECO:0000256" key="3">
    <source>
        <dbReference type="ARBA" id="ARBA00006678"/>
    </source>
</evidence>
<keyword evidence="4" id="KW-0963">Cytoplasm</keyword>
<keyword evidence="8" id="KW-0539">Nucleus</keyword>
<evidence type="ECO:0000256" key="10">
    <source>
        <dbReference type="SAM" id="MobiDB-lite"/>
    </source>
</evidence>
<feature type="domain" description="Exoribonuclease phosphorolytic" evidence="11">
    <location>
        <begin position="45"/>
        <end position="246"/>
    </location>
</feature>
<dbReference type="Pfam" id="PF01138">
    <property type="entry name" value="RNase_PH"/>
    <property type="match status" value="1"/>
</dbReference>
<accession>A0A0F7UY32</accession>
<evidence type="ECO:0000313" key="12">
    <source>
        <dbReference type="EMBL" id="CEL72903.1"/>
    </source>
</evidence>
<dbReference type="PANTHER" id="PTHR11097:SF9">
    <property type="entry name" value="EXOSOME COMPLEX COMPONENT RRP43"/>
    <property type="match status" value="1"/>
</dbReference>
<dbReference type="GO" id="GO:0071038">
    <property type="term" value="P:TRAMP-dependent tRNA surveillance pathway"/>
    <property type="evidence" value="ECO:0007669"/>
    <property type="project" value="TreeGrafter"/>
</dbReference>
<dbReference type="Gene3D" id="3.30.230.70">
    <property type="entry name" value="GHMP Kinase, N-terminal domain"/>
    <property type="match status" value="1"/>
</dbReference>
<dbReference type="GO" id="GO:0071028">
    <property type="term" value="P:nuclear mRNA surveillance"/>
    <property type="evidence" value="ECO:0007669"/>
    <property type="project" value="TreeGrafter"/>
</dbReference>
<name>A0A0F7UY32_TOXGV</name>
<dbReference type="PANTHER" id="PTHR11097">
    <property type="entry name" value="EXOSOME COMPLEX EXONUCLEASE RIBOSOMAL RNA PROCESSING PROTEIN"/>
    <property type="match status" value="1"/>
</dbReference>
<feature type="region of interest" description="Disordered" evidence="10">
    <location>
        <begin position="175"/>
        <end position="195"/>
    </location>
</feature>
<dbReference type="GO" id="GO:0005730">
    <property type="term" value="C:nucleolus"/>
    <property type="evidence" value="ECO:0007669"/>
    <property type="project" value="UniProtKB-SubCell"/>
</dbReference>
<keyword evidence="6" id="KW-0271">Exosome</keyword>
<comment type="similarity">
    <text evidence="3">Belongs to the RNase PH family.</text>
</comment>
<evidence type="ECO:0000259" key="11">
    <source>
        <dbReference type="Pfam" id="PF01138"/>
    </source>
</evidence>
<organism evidence="12">
    <name type="scientific">Toxoplasma gondii (strain ATCC 50861 / VEG)</name>
    <dbReference type="NCBI Taxonomy" id="432359"/>
    <lineage>
        <taxon>Eukaryota</taxon>
        <taxon>Sar</taxon>
        <taxon>Alveolata</taxon>
        <taxon>Apicomplexa</taxon>
        <taxon>Conoidasida</taxon>
        <taxon>Coccidia</taxon>
        <taxon>Eucoccidiorida</taxon>
        <taxon>Eimeriorina</taxon>
        <taxon>Sarcocystidae</taxon>
        <taxon>Toxoplasma</taxon>
    </lineage>
</organism>
<dbReference type="InterPro" id="IPR001247">
    <property type="entry name" value="ExoRNase_PH_dom1"/>
</dbReference>
<proteinExistence type="inferred from homology"/>
<reference evidence="12" key="1">
    <citation type="journal article" date="2015" name="PLoS ONE">
        <title>Comprehensive Evaluation of Toxoplasma gondii VEG and Neospora caninum LIV Genomes with Tachyzoite Stage Transcriptome and Proteome Defines Novel Transcript Features.</title>
        <authorList>
            <person name="Ramaprasad A."/>
            <person name="Mourier T."/>
            <person name="Naeem R."/>
            <person name="Malas T.B."/>
            <person name="Moussa E."/>
            <person name="Panigrahi A."/>
            <person name="Vermont S.J."/>
            <person name="Otto T.D."/>
            <person name="Wastling J."/>
            <person name="Pain A."/>
        </authorList>
    </citation>
    <scope>NUCLEOTIDE SEQUENCE</scope>
    <source>
        <strain evidence="12">VEG</strain>
    </source>
</reference>
<dbReference type="GO" id="GO:0071035">
    <property type="term" value="P:nuclear polyadenylation-dependent rRNA catabolic process"/>
    <property type="evidence" value="ECO:0007669"/>
    <property type="project" value="TreeGrafter"/>
</dbReference>